<reference evidence="1 2" key="1">
    <citation type="journal article" date="2023" name="Proc. Natl. Acad. Sci. U.S.A.">
        <title>A global phylogenomic analysis of the shiitake genus Lentinula.</title>
        <authorList>
            <person name="Sierra-Patev S."/>
            <person name="Min B."/>
            <person name="Naranjo-Ortiz M."/>
            <person name="Looney B."/>
            <person name="Konkel Z."/>
            <person name="Slot J.C."/>
            <person name="Sakamoto Y."/>
            <person name="Steenwyk J.L."/>
            <person name="Rokas A."/>
            <person name="Carro J."/>
            <person name="Camarero S."/>
            <person name="Ferreira P."/>
            <person name="Molpeceres G."/>
            <person name="Ruiz-Duenas F.J."/>
            <person name="Serrano A."/>
            <person name="Henrissat B."/>
            <person name="Drula E."/>
            <person name="Hughes K.W."/>
            <person name="Mata J.L."/>
            <person name="Ishikawa N.K."/>
            <person name="Vargas-Isla R."/>
            <person name="Ushijima S."/>
            <person name="Smith C.A."/>
            <person name="Donoghue J."/>
            <person name="Ahrendt S."/>
            <person name="Andreopoulos W."/>
            <person name="He G."/>
            <person name="LaButti K."/>
            <person name="Lipzen A."/>
            <person name="Ng V."/>
            <person name="Riley R."/>
            <person name="Sandor L."/>
            <person name="Barry K."/>
            <person name="Martinez A.T."/>
            <person name="Xiao Y."/>
            <person name="Gibbons J.G."/>
            <person name="Terashima K."/>
            <person name="Grigoriev I.V."/>
            <person name="Hibbett D."/>
        </authorList>
    </citation>
    <scope>NUCLEOTIDE SEQUENCE [LARGE SCALE GENOMIC DNA]</scope>
    <source>
        <strain evidence="1 2">TFB7810</strain>
    </source>
</reference>
<proteinExistence type="predicted"/>
<dbReference type="EMBL" id="JANVFU010000001">
    <property type="protein sequence ID" value="KAJ3751442.1"/>
    <property type="molecule type" value="Genomic_DNA"/>
</dbReference>
<protein>
    <submittedName>
        <fullName evidence="1">Uncharacterized protein</fullName>
    </submittedName>
</protein>
<organism evidence="1 2">
    <name type="scientific">Lentinula detonsa</name>
    <dbReference type="NCBI Taxonomy" id="2804962"/>
    <lineage>
        <taxon>Eukaryota</taxon>
        <taxon>Fungi</taxon>
        <taxon>Dikarya</taxon>
        <taxon>Basidiomycota</taxon>
        <taxon>Agaricomycotina</taxon>
        <taxon>Agaricomycetes</taxon>
        <taxon>Agaricomycetidae</taxon>
        <taxon>Agaricales</taxon>
        <taxon>Marasmiineae</taxon>
        <taxon>Omphalotaceae</taxon>
        <taxon>Lentinula</taxon>
    </lineage>
</organism>
<accession>A0A9W8PCP2</accession>
<evidence type="ECO:0000313" key="2">
    <source>
        <dbReference type="Proteomes" id="UP001142393"/>
    </source>
</evidence>
<dbReference type="Proteomes" id="UP001142393">
    <property type="component" value="Unassembled WGS sequence"/>
</dbReference>
<comment type="caution">
    <text evidence="1">The sequence shown here is derived from an EMBL/GenBank/DDBJ whole genome shotgun (WGS) entry which is preliminary data.</text>
</comment>
<sequence length="206" mass="23098">MNSNILMWMSNAYQTSESNRTRFRLQAMQGKNLIIHASERTNSTLSDILGAHGPEISSTTWALNLQPARSQLPQSIQTFPELLSPQNFTHGLIVMTGTKIQIFWAMTGSNGQLSRPSNATIVKTVRKALSNQGSWNCPRGIPPVWVIACGPRGSHPHYTIRLFYPDSPFAAFTIHQRRSRHEFFASGSHSFTFTEYNPLPIAEINL</sequence>
<keyword evidence="2" id="KW-1185">Reference proteome</keyword>
<dbReference type="AlphaFoldDB" id="A0A9W8PCP2"/>
<name>A0A9W8PCP2_9AGAR</name>
<gene>
    <name evidence="1" type="ORF">DFH05DRAFT_1456256</name>
</gene>
<evidence type="ECO:0000313" key="1">
    <source>
        <dbReference type="EMBL" id="KAJ3751442.1"/>
    </source>
</evidence>